<dbReference type="RefSeq" id="WP_323447337.1">
    <property type="nucleotide sequence ID" value="NZ_BSBI01000004.1"/>
</dbReference>
<reference evidence="1 2" key="1">
    <citation type="submission" date="2022-10" db="EMBL/GenBank/DDBJ databases">
        <title>Draft genome sequence of Streptomyces sp. YSPA8.</title>
        <authorList>
            <person name="Moriuchi R."/>
            <person name="Dohra H."/>
            <person name="Yamamura H."/>
            <person name="Kodani S."/>
        </authorList>
    </citation>
    <scope>NUCLEOTIDE SEQUENCE [LARGE SCALE GENOMIC DNA]</scope>
    <source>
        <strain evidence="1 2">YSPA8</strain>
    </source>
</reference>
<evidence type="ECO:0000313" key="1">
    <source>
        <dbReference type="EMBL" id="GLF95296.1"/>
    </source>
</evidence>
<keyword evidence="2" id="KW-1185">Reference proteome</keyword>
<proteinExistence type="predicted"/>
<comment type="caution">
    <text evidence="1">The sequence shown here is derived from an EMBL/GenBank/DDBJ whole genome shotgun (WGS) entry which is preliminary data.</text>
</comment>
<organism evidence="1 2">
    <name type="scientific">Streptomyces yaizuensis</name>
    <dbReference type="NCBI Taxonomy" id="2989713"/>
    <lineage>
        <taxon>Bacteria</taxon>
        <taxon>Bacillati</taxon>
        <taxon>Actinomycetota</taxon>
        <taxon>Actinomycetes</taxon>
        <taxon>Kitasatosporales</taxon>
        <taxon>Streptomycetaceae</taxon>
        <taxon>Streptomyces</taxon>
    </lineage>
</organism>
<protein>
    <submittedName>
        <fullName evidence="1">Uncharacterized protein</fullName>
    </submittedName>
</protein>
<accession>A0ABQ5NY60</accession>
<dbReference type="Proteomes" id="UP001291653">
    <property type="component" value="Unassembled WGS sequence"/>
</dbReference>
<gene>
    <name evidence="1" type="ORF">SYYSPA8_13385</name>
</gene>
<sequence>MTTTPGHSRIDAELQIDEIRGTCEDRAAVVVRCIRGPVRLGARFHRIRHTSVPIDLELAEILFYGRPVDELDPSHTGLVTLRGAGTSLLAPGNKAHGWQIIQGANPSP</sequence>
<evidence type="ECO:0000313" key="2">
    <source>
        <dbReference type="Proteomes" id="UP001291653"/>
    </source>
</evidence>
<dbReference type="EMBL" id="BSBI01000004">
    <property type="protein sequence ID" value="GLF95296.1"/>
    <property type="molecule type" value="Genomic_DNA"/>
</dbReference>
<name>A0ABQ5NY60_9ACTN</name>